<dbReference type="RefSeq" id="WP_246519517.1">
    <property type="nucleotide sequence ID" value="NZ_JACHGN010000033.1"/>
</dbReference>
<feature type="compositionally biased region" description="Basic residues" evidence="1">
    <location>
        <begin position="375"/>
        <end position="384"/>
    </location>
</feature>
<sequence length="384" mass="41074">MHEHRTTAEAAKVRARQRQALAVVGARSALGVRLQARLCAEEDYHAGRHASILTSLAEARSTGDPVAVAEALNLAHHCLMDPAHQALRLELAHELIGQAAWTGRRGDLVIGLLWRTVDLFLAGDAHAERSLAELRGLLTDKDHQAAGFVVAVIDVMLAIRAGRLAQAEALAAACAERGQTAGDADALGWYGAQLAAIRWYQGRIGELVPALSELVKSPELGTADHAYFPALAVAAATAGDQRLARGTLARLGDLALLPRTKSWLAAMHGVAEAAYLLDDVEIASQVYALLLPFARLPAIAGLGVACFGSTHHALGMASLTADKPIGRSNTCARPSRPTSRWTTGPPRPCHDGGWPRPWPSTADWGTQRRADTRPRQSRRPRSWA</sequence>
<dbReference type="Proteomes" id="UP000578449">
    <property type="component" value="Unassembled WGS sequence"/>
</dbReference>
<dbReference type="AlphaFoldDB" id="A0A840PPZ3"/>
<keyword evidence="3" id="KW-1185">Reference proteome</keyword>
<comment type="caution">
    <text evidence="2">The sequence shown here is derived from an EMBL/GenBank/DDBJ whole genome shotgun (WGS) entry which is preliminary data.</text>
</comment>
<protein>
    <submittedName>
        <fullName evidence="2">Uncharacterized protein</fullName>
    </submittedName>
</protein>
<feature type="region of interest" description="Disordered" evidence="1">
    <location>
        <begin position="325"/>
        <end position="384"/>
    </location>
</feature>
<gene>
    <name evidence="2" type="ORF">HNP84_009605</name>
</gene>
<proteinExistence type="predicted"/>
<name>A0A840PPZ3_9ACTN</name>
<accession>A0A840PPZ3</accession>
<evidence type="ECO:0000313" key="2">
    <source>
        <dbReference type="EMBL" id="MBB5139841.1"/>
    </source>
</evidence>
<dbReference type="EMBL" id="JACHGN010000033">
    <property type="protein sequence ID" value="MBB5139841.1"/>
    <property type="molecule type" value="Genomic_DNA"/>
</dbReference>
<evidence type="ECO:0000256" key="1">
    <source>
        <dbReference type="SAM" id="MobiDB-lite"/>
    </source>
</evidence>
<reference evidence="2 3" key="1">
    <citation type="submission" date="2020-08" db="EMBL/GenBank/DDBJ databases">
        <title>Genomic Encyclopedia of Type Strains, Phase IV (KMG-IV): sequencing the most valuable type-strain genomes for metagenomic binning, comparative biology and taxonomic classification.</title>
        <authorList>
            <person name="Goeker M."/>
        </authorList>
    </citation>
    <scope>NUCLEOTIDE SEQUENCE [LARGE SCALE GENOMIC DNA]</scope>
    <source>
        <strain evidence="2 3">DSM 45615</strain>
    </source>
</reference>
<evidence type="ECO:0000313" key="3">
    <source>
        <dbReference type="Proteomes" id="UP000578449"/>
    </source>
</evidence>
<organism evidence="2 3">
    <name type="scientific">Thermocatellispora tengchongensis</name>
    <dbReference type="NCBI Taxonomy" id="1073253"/>
    <lineage>
        <taxon>Bacteria</taxon>
        <taxon>Bacillati</taxon>
        <taxon>Actinomycetota</taxon>
        <taxon>Actinomycetes</taxon>
        <taxon>Streptosporangiales</taxon>
        <taxon>Streptosporangiaceae</taxon>
        <taxon>Thermocatellispora</taxon>
    </lineage>
</organism>
<feature type="compositionally biased region" description="Polar residues" evidence="1">
    <location>
        <begin position="327"/>
        <end position="342"/>
    </location>
</feature>